<dbReference type="Gene3D" id="2.60.200.20">
    <property type="match status" value="1"/>
</dbReference>
<dbReference type="GO" id="GO:0005524">
    <property type="term" value="F:ATP binding"/>
    <property type="evidence" value="ECO:0007669"/>
    <property type="project" value="UniProtKB-UniRule"/>
</dbReference>
<feature type="compositionally biased region" description="Basic and acidic residues" evidence="8">
    <location>
        <begin position="43"/>
        <end position="54"/>
    </location>
</feature>
<evidence type="ECO:0000256" key="1">
    <source>
        <dbReference type="ARBA" id="ARBA00005575"/>
    </source>
</evidence>
<dbReference type="Pfam" id="PF00498">
    <property type="entry name" value="FHA"/>
    <property type="match status" value="1"/>
</dbReference>
<evidence type="ECO:0000256" key="8">
    <source>
        <dbReference type="SAM" id="MobiDB-lite"/>
    </source>
</evidence>
<dbReference type="PROSITE" id="PS00107">
    <property type="entry name" value="PROTEIN_KINASE_ATP"/>
    <property type="match status" value="1"/>
</dbReference>
<dbReference type="SMART" id="SM00220">
    <property type="entry name" value="S_TKc"/>
    <property type="match status" value="1"/>
</dbReference>
<keyword evidence="2" id="KW-0723">Serine/threonine-protein kinase</keyword>
<evidence type="ECO:0000256" key="7">
    <source>
        <dbReference type="PROSITE-ProRule" id="PRU10141"/>
    </source>
</evidence>
<keyword evidence="12" id="KW-1185">Reference proteome</keyword>
<dbReference type="InterPro" id="IPR000719">
    <property type="entry name" value="Prot_kinase_dom"/>
</dbReference>
<comment type="similarity">
    <text evidence="1">Belongs to the protein kinase superfamily. CAMK Ser/Thr protein kinase family. CHEK2 subfamily.</text>
</comment>
<dbReference type="GO" id="GO:0004674">
    <property type="term" value="F:protein serine/threonine kinase activity"/>
    <property type="evidence" value="ECO:0007669"/>
    <property type="project" value="UniProtKB-KW"/>
</dbReference>
<dbReference type="EMBL" id="CP031386">
    <property type="protein sequence ID" value="QPG95581.1"/>
    <property type="molecule type" value="Genomic_DNA"/>
</dbReference>
<evidence type="ECO:0000256" key="5">
    <source>
        <dbReference type="ARBA" id="ARBA00022777"/>
    </source>
</evidence>
<dbReference type="SUPFAM" id="SSF56112">
    <property type="entry name" value="Protein kinase-like (PK-like)"/>
    <property type="match status" value="1"/>
</dbReference>
<keyword evidence="3" id="KW-0808">Transferase</keyword>
<evidence type="ECO:0000259" key="10">
    <source>
        <dbReference type="PROSITE" id="PS50011"/>
    </source>
</evidence>
<organism evidence="11 12">
    <name type="scientific">Epichloe festucae (strain Fl1)</name>
    <dbReference type="NCBI Taxonomy" id="877507"/>
    <lineage>
        <taxon>Eukaryota</taxon>
        <taxon>Fungi</taxon>
        <taxon>Dikarya</taxon>
        <taxon>Ascomycota</taxon>
        <taxon>Pezizomycotina</taxon>
        <taxon>Sordariomycetes</taxon>
        <taxon>Hypocreomycetidae</taxon>
        <taxon>Hypocreales</taxon>
        <taxon>Clavicipitaceae</taxon>
        <taxon>Epichloe</taxon>
    </lineage>
</organism>
<keyword evidence="5" id="KW-0418">Kinase</keyword>
<evidence type="ECO:0000256" key="2">
    <source>
        <dbReference type="ARBA" id="ARBA00022527"/>
    </source>
</evidence>
<gene>
    <name evidence="11" type="ORF">C2857_001277</name>
</gene>
<dbReference type="PROSITE" id="PS00108">
    <property type="entry name" value="PROTEIN_KINASE_ST"/>
    <property type="match status" value="1"/>
</dbReference>
<dbReference type="Pfam" id="PF00069">
    <property type="entry name" value="Pkinase"/>
    <property type="match status" value="1"/>
</dbReference>
<sequence length="732" mass="81917">MEDADLIACVYPCADIDRKASKAIEKSSRYVPPRLQCPRTRYGRRDRESTRSPERPNMPAYHYLPCLELRFSDIPRTSRGIVFGCDPNSDVVLPDIPSISYHHFSLTFDKERRLIVRDWGSFVGTEVTYNNEGQGLRSNFRWIVGGHEVPQEKKSIIITVHETISFQIVIALHDIKSHAYIDKVNQFCRGTAAAEDLLDDLNFPDRGTERPTGAHTPVTKEIHLRKKLGEGSFGLVTHIWNVSDGSEYAIKEPPAKAIRKQKIDLDTWIKEAGIMEPLSHQDHIVKLYKYFLTPYPQLHLEYVPGGSLDDQENMSAGEALVILCQCLSALTYLHGQEPPIVHRDIKPGNILVQHRFPGDIYVKFGDFGLSRDGCDLSTICGSRQYLAPEIYLGLQYINSGGTERRSYTPAVDIWSLGVVVYELMCQLPQYTENYVYGGTAWCKKVINKFEKDRKQRPDELRQFLISAMVVMSPESRCSAQNWLDEAVLLSNATEDGCPTPTPALDGDQMEQTILRYSLEEHTAKNQNTMLWQSRSFADSHAAISTDTGRYIRSDAPPPSTPTLTSVRSRERIAVRKTPRSSSSSAGRRTRRREGHNQSVSVSSEQPELAYFLENYSQNPLNSLHVGSALASWGREKVSSLASLSSYCLTQQNQPGANAEIDQGPGLRPPQGLSRAPRNHDDMTCFTNGDTTPGGGDTVFTQELCADADADEEMFKAAILLQAMGQDATQCGE</sequence>
<dbReference type="PANTHER" id="PTHR24349">
    <property type="entry name" value="SERINE/THREONINE-PROTEIN KINASE"/>
    <property type="match status" value="1"/>
</dbReference>
<dbReference type="InterPro" id="IPR017441">
    <property type="entry name" value="Protein_kinase_ATP_BS"/>
</dbReference>
<keyword evidence="4 7" id="KW-0547">Nucleotide-binding</keyword>
<dbReference type="SMR" id="A0A7S9KN70"/>
<dbReference type="OrthoDB" id="10252171at2759"/>
<dbReference type="InterPro" id="IPR050205">
    <property type="entry name" value="CDPK_Ser/Thr_kinases"/>
</dbReference>
<accession>A0A7S9KN70</accession>
<evidence type="ECO:0000259" key="9">
    <source>
        <dbReference type="PROSITE" id="PS50006"/>
    </source>
</evidence>
<dbReference type="PROSITE" id="PS50011">
    <property type="entry name" value="PROTEIN_KINASE_DOM"/>
    <property type="match status" value="1"/>
</dbReference>
<keyword evidence="6 7" id="KW-0067">ATP-binding</keyword>
<dbReference type="InterPro" id="IPR000253">
    <property type="entry name" value="FHA_dom"/>
</dbReference>
<evidence type="ECO:0000256" key="6">
    <source>
        <dbReference type="ARBA" id="ARBA00022840"/>
    </source>
</evidence>
<feature type="binding site" evidence="7">
    <location>
        <position position="260"/>
    </location>
    <ligand>
        <name>ATP</name>
        <dbReference type="ChEBI" id="CHEBI:30616"/>
    </ligand>
</feature>
<feature type="domain" description="FHA" evidence="9">
    <location>
        <begin position="81"/>
        <end position="132"/>
    </location>
</feature>
<dbReference type="Gene3D" id="1.10.510.10">
    <property type="entry name" value="Transferase(Phosphotransferase) domain 1"/>
    <property type="match status" value="1"/>
</dbReference>
<reference evidence="11 12" key="1">
    <citation type="journal article" date="2018" name="PLoS Genet.">
        <title>Repeat elements organise 3D genome structure and mediate transcription in the filamentous fungus Epichloe festucae.</title>
        <authorList>
            <person name="Winter D.J."/>
            <person name="Ganley A.R.D."/>
            <person name="Young C.A."/>
            <person name="Liachko I."/>
            <person name="Schardl C.L."/>
            <person name="Dupont P.Y."/>
            <person name="Berry D."/>
            <person name="Ram A."/>
            <person name="Scott B."/>
            <person name="Cox M.P."/>
        </authorList>
    </citation>
    <scope>NUCLEOTIDE SEQUENCE [LARGE SCALE GENOMIC DNA]</scope>
    <source>
        <strain evidence="11 12">Fl1</strain>
    </source>
</reference>
<dbReference type="InterPro" id="IPR008984">
    <property type="entry name" value="SMAD_FHA_dom_sf"/>
</dbReference>
<evidence type="ECO:0000256" key="3">
    <source>
        <dbReference type="ARBA" id="ARBA00022679"/>
    </source>
</evidence>
<evidence type="ECO:0000256" key="4">
    <source>
        <dbReference type="ARBA" id="ARBA00022741"/>
    </source>
</evidence>
<name>A0A7S9KN70_EPIFF</name>
<protein>
    <submittedName>
        <fullName evidence="11">Uncharacterized protein</fullName>
    </submittedName>
</protein>
<feature type="domain" description="Protein kinase" evidence="10">
    <location>
        <begin position="222"/>
        <end position="488"/>
    </location>
</feature>
<dbReference type="CDD" id="cd00060">
    <property type="entry name" value="FHA"/>
    <property type="match status" value="1"/>
</dbReference>
<dbReference type="PROSITE" id="PS50006">
    <property type="entry name" value="FHA_DOMAIN"/>
    <property type="match status" value="1"/>
</dbReference>
<dbReference type="Proteomes" id="UP000594364">
    <property type="component" value="Chromosome 2"/>
</dbReference>
<dbReference type="InterPro" id="IPR011009">
    <property type="entry name" value="Kinase-like_dom_sf"/>
</dbReference>
<feature type="region of interest" description="Disordered" evidence="8">
    <location>
        <begin position="547"/>
        <end position="603"/>
    </location>
</feature>
<evidence type="ECO:0000313" key="12">
    <source>
        <dbReference type="Proteomes" id="UP000594364"/>
    </source>
</evidence>
<dbReference type="InterPro" id="IPR008271">
    <property type="entry name" value="Ser/Thr_kinase_AS"/>
</dbReference>
<dbReference type="SUPFAM" id="SSF49879">
    <property type="entry name" value="SMAD/FHA domain"/>
    <property type="match status" value="1"/>
</dbReference>
<dbReference type="AlphaFoldDB" id="A0A7S9KN70"/>
<feature type="region of interest" description="Disordered" evidence="8">
    <location>
        <begin position="34"/>
        <end position="57"/>
    </location>
</feature>
<evidence type="ECO:0000313" key="11">
    <source>
        <dbReference type="EMBL" id="QPG95581.1"/>
    </source>
</evidence>
<proteinExistence type="inferred from homology"/>